<accession>A0AAV4XKS7</accession>
<evidence type="ECO:0000313" key="2">
    <source>
        <dbReference type="Proteomes" id="UP001054945"/>
    </source>
</evidence>
<reference evidence="1 2" key="1">
    <citation type="submission" date="2021-06" db="EMBL/GenBank/DDBJ databases">
        <title>Caerostris extrusa draft genome.</title>
        <authorList>
            <person name="Kono N."/>
            <person name="Arakawa K."/>
        </authorList>
    </citation>
    <scope>NUCLEOTIDE SEQUENCE [LARGE SCALE GENOMIC DNA]</scope>
</reference>
<name>A0AAV4XKS7_CAEEX</name>
<organism evidence="1 2">
    <name type="scientific">Caerostris extrusa</name>
    <name type="common">Bark spider</name>
    <name type="synonym">Caerostris bankana</name>
    <dbReference type="NCBI Taxonomy" id="172846"/>
    <lineage>
        <taxon>Eukaryota</taxon>
        <taxon>Metazoa</taxon>
        <taxon>Ecdysozoa</taxon>
        <taxon>Arthropoda</taxon>
        <taxon>Chelicerata</taxon>
        <taxon>Arachnida</taxon>
        <taxon>Araneae</taxon>
        <taxon>Araneomorphae</taxon>
        <taxon>Entelegynae</taxon>
        <taxon>Araneoidea</taxon>
        <taxon>Araneidae</taxon>
        <taxon>Caerostris</taxon>
    </lineage>
</organism>
<protein>
    <submittedName>
        <fullName evidence="1">Uncharacterized protein</fullName>
    </submittedName>
</protein>
<sequence>MLRLRILAKNSSKNVANFSAAQRLLQQILQEFSVLYVIARYVNGMYRNMLMTIRLLITIRGWGDSLSVAHFPTEIFYKLTHVNDAELKNLGEEFFKKCRQLFSCTTLASANSSRVLGPSTSSPHMPTECEGTC</sequence>
<gene>
    <name evidence="1" type="ORF">CEXT_505621</name>
</gene>
<dbReference type="AlphaFoldDB" id="A0AAV4XKS7"/>
<dbReference type="Proteomes" id="UP001054945">
    <property type="component" value="Unassembled WGS sequence"/>
</dbReference>
<proteinExistence type="predicted"/>
<dbReference type="EMBL" id="BPLR01017958">
    <property type="protein sequence ID" value="GIY95752.1"/>
    <property type="molecule type" value="Genomic_DNA"/>
</dbReference>
<keyword evidence="2" id="KW-1185">Reference proteome</keyword>
<evidence type="ECO:0000313" key="1">
    <source>
        <dbReference type="EMBL" id="GIY95752.1"/>
    </source>
</evidence>
<comment type="caution">
    <text evidence="1">The sequence shown here is derived from an EMBL/GenBank/DDBJ whole genome shotgun (WGS) entry which is preliminary data.</text>
</comment>